<feature type="domain" description="BON" evidence="3">
    <location>
        <begin position="112"/>
        <end position="180"/>
    </location>
</feature>
<gene>
    <name evidence="4" type="ORF">Q9L42_018200</name>
</gene>
<dbReference type="Pfam" id="PF04972">
    <property type="entry name" value="BON"/>
    <property type="match status" value="1"/>
</dbReference>
<feature type="compositionally biased region" description="Basic and acidic residues" evidence="1">
    <location>
        <begin position="38"/>
        <end position="70"/>
    </location>
</feature>
<dbReference type="SMART" id="SM00749">
    <property type="entry name" value="BON"/>
    <property type="match status" value="1"/>
</dbReference>
<evidence type="ECO:0000256" key="1">
    <source>
        <dbReference type="SAM" id="MobiDB-lite"/>
    </source>
</evidence>
<dbReference type="PANTHER" id="PTHR34606:SF16">
    <property type="entry name" value="BON DOMAIN-CONTAINING PROTEIN"/>
    <property type="match status" value="1"/>
</dbReference>
<evidence type="ECO:0000259" key="3">
    <source>
        <dbReference type="PROSITE" id="PS50914"/>
    </source>
</evidence>
<dbReference type="PANTHER" id="PTHR34606">
    <property type="entry name" value="BON DOMAIN-CONTAINING PROTEIN"/>
    <property type="match status" value="1"/>
</dbReference>
<evidence type="ECO:0000313" key="5">
    <source>
        <dbReference type="Proteomes" id="UP001225378"/>
    </source>
</evidence>
<protein>
    <submittedName>
        <fullName evidence="4">BON domain-containing protein</fullName>
    </submittedName>
</protein>
<accession>A0AAU7NTH1</accession>
<dbReference type="KEGG" id="mech:Q9L42_018200"/>
<dbReference type="InterPro" id="IPR007055">
    <property type="entry name" value="BON_dom"/>
</dbReference>
<dbReference type="Proteomes" id="UP001225378">
    <property type="component" value="Chromosome"/>
</dbReference>
<dbReference type="PROSITE" id="PS50914">
    <property type="entry name" value="BON"/>
    <property type="match status" value="1"/>
</dbReference>
<keyword evidence="5" id="KW-1185">Reference proteome</keyword>
<feature type="chain" id="PRO_5043605175" evidence="2">
    <location>
        <begin position="28"/>
        <end position="185"/>
    </location>
</feature>
<evidence type="ECO:0000256" key="2">
    <source>
        <dbReference type="SAM" id="SignalP"/>
    </source>
</evidence>
<dbReference type="Gene3D" id="3.30.1340.30">
    <property type="match status" value="1"/>
</dbReference>
<dbReference type="InterPro" id="IPR014004">
    <property type="entry name" value="Transpt-assoc_nodulatn_dom_bac"/>
</dbReference>
<dbReference type="RefSeq" id="WP_349431560.1">
    <property type="nucleotide sequence ID" value="NZ_CP157743.1"/>
</dbReference>
<dbReference type="AlphaFoldDB" id="A0AAU7NTH1"/>
<keyword evidence="2" id="KW-0732">Signal</keyword>
<name>A0AAU7NTH1_9GAMM</name>
<feature type="region of interest" description="Disordered" evidence="1">
    <location>
        <begin position="34"/>
        <end position="81"/>
    </location>
</feature>
<reference evidence="4 5" key="1">
    <citation type="journal article" date="2024" name="Microbiology">
        <title>Methylomarinum rosea sp. nov., a novel halophilic methanotrophic bacterium from the hypersaline Lake Elton.</title>
        <authorList>
            <person name="Suleimanov R.Z."/>
            <person name="Oshkin I.Y."/>
            <person name="Danilova O.V."/>
            <person name="Suzina N.E."/>
            <person name="Dedysh S.N."/>
        </authorList>
    </citation>
    <scope>NUCLEOTIDE SEQUENCE [LARGE SCALE GENOMIC DNA]</scope>
    <source>
        <strain evidence="4 5">Ch1-1</strain>
    </source>
</reference>
<sequence>MNMMHDYKQNKLAVSVLLIGCLATVLGATGCQQQDEGTAEKAGKKIDRAAEEASQKIESAKESLKQKTSESEEYLNRSIDSSKEKLESVAEDIEAAQESVADKAETAGEYVDDALITAKVKAAFLDDPLLNALNIEVTTVNGVVTLSGTVDSEASIGKAVELASSQENVKSVETDLIVNLAPSSD</sequence>
<proteinExistence type="predicted"/>
<dbReference type="InterPro" id="IPR051686">
    <property type="entry name" value="Lipoprotein_DolP"/>
</dbReference>
<feature type="signal peptide" evidence="2">
    <location>
        <begin position="1"/>
        <end position="27"/>
    </location>
</feature>
<evidence type="ECO:0000313" key="4">
    <source>
        <dbReference type="EMBL" id="XBS20259.1"/>
    </source>
</evidence>
<dbReference type="EMBL" id="CP157743">
    <property type="protein sequence ID" value="XBS20259.1"/>
    <property type="molecule type" value="Genomic_DNA"/>
</dbReference>
<organism evidence="4 5">
    <name type="scientific">Methylomarinum roseum</name>
    <dbReference type="NCBI Taxonomy" id="3067653"/>
    <lineage>
        <taxon>Bacteria</taxon>
        <taxon>Pseudomonadati</taxon>
        <taxon>Pseudomonadota</taxon>
        <taxon>Gammaproteobacteria</taxon>
        <taxon>Methylococcales</taxon>
        <taxon>Methylococcaceae</taxon>
        <taxon>Methylomarinum</taxon>
    </lineage>
</organism>